<reference evidence="1" key="1">
    <citation type="submission" date="2021-01" db="EMBL/GenBank/DDBJ databases">
        <title>Phytophthora aleatoria, a newly-described species from Pinus radiata is distinct from Phytophthora cactorum isolates based on comparative genomics.</title>
        <authorList>
            <person name="Mcdougal R."/>
            <person name="Panda P."/>
            <person name="Williams N."/>
            <person name="Studholme D.J."/>
        </authorList>
    </citation>
    <scope>NUCLEOTIDE SEQUENCE</scope>
    <source>
        <strain evidence="1">NZFS 4037</strain>
    </source>
</reference>
<organism evidence="1 2">
    <name type="scientific">Phytophthora aleatoria</name>
    <dbReference type="NCBI Taxonomy" id="2496075"/>
    <lineage>
        <taxon>Eukaryota</taxon>
        <taxon>Sar</taxon>
        <taxon>Stramenopiles</taxon>
        <taxon>Oomycota</taxon>
        <taxon>Peronosporomycetes</taxon>
        <taxon>Peronosporales</taxon>
        <taxon>Peronosporaceae</taxon>
        <taxon>Phytophthora</taxon>
    </lineage>
</organism>
<evidence type="ECO:0000313" key="2">
    <source>
        <dbReference type="Proteomes" id="UP000709295"/>
    </source>
</evidence>
<gene>
    <name evidence="1" type="ORF">JG688_00005704</name>
</gene>
<dbReference type="AlphaFoldDB" id="A0A8J5J0F8"/>
<comment type="caution">
    <text evidence="1">The sequence shown here is derived from an EMBL/GenBank/DDBJ whole genome shotgun (WGS) entry which is preliminary data.</text>
</comment>
<sequence length="403" mass="44205">MLVAQNRVGAACRAAKLTAPSTTDDAHCPIFQADELVPLVAEADLRVTQVCCQYTVECDLQLNRKRKRDILTDTYTRPVLARVPATPVTGSSHNETIGGLALADALEANDSVLSSDDDEDIAEVQRQNLPLGPRRPRIDSIREATPDSATTDTLPSLLEFWQRSDHAPFHATLVVHGLYDIGFCERGLPIMHLATGTTAARAQASDVGINIADFSRKNKLQPAPSATSLHQILSALQNLKVFSREFYQDTVSNVIDKALQFLGRYGESDFRRTHMCQAIVFWISFKISKFRARVLAGDMALAALVADEFSWIDLVLAEIKEYSEDTAGAEDMSAVSAGTLSWDDGADFKAAKTSDTVAVALRRLLYSTAYDKTSVNNIEQPAKKYGFDYIENTELDMTAPALP</sequence>
<name>A0A8J5J0F8_9STRA</name>
<accession>A0A8J5J0F8</accession>
<proteinExistence type="predicted"/>
<evidence type="ECO:0000313" key="1">
    <source>
        <dbReference type="EMBL" id="KAG6968586.1"/>
    </source>
</evidence>
<protein>
    <submittedName>
        <fullName evidence="1">Uncharacterized protein</fullName>
    </submittedName>
</protein>
<dbReference type="EMBL" id="JAENGY010000233">
    <property type="protein sequence ID" value="KAG6968586.1"/>
    <property type="molecule type" value="Genomic_DNA"/>
</dbReference>
<keyword evidence="2" id="KW-1185">Reference proteome</keyword>
<dbReference type="Proteomes" id="UP000709295">
    <property type="component" value="Unassembled WGS sequence"/>
</dbReference>